<proteinExistence type="predicted"/>
<geneLocation type="mitochondrion" evidence="2"/>
<keyword evidence="2" id="KW-0496">Mitochondrion</keyword>
<organism evidence="2">
    <name type="scientific">Picea glauca</name>
    <name type="common">White spruce</name>
    <name type="synonym">Pinus glauca</name>
    <dbReference type="NCBI Taxonomy" id="3330"/>
    <lineage>
        <taxon>Eukaryota</taxon>
        <taxon>Viridiplantae</taxon>
        <taxon>Streptophyta</taxon>
        <taxon>Embryophyta</taxon>
        <taxon>Tracheophyta</taxon>
        <taxon>Spermatophyta</taxon>
        <taxon>Pinopsida</taxon>
        <taxon>Pinidae</taxon>
        <taxon>Conifers I</taxon>
        <taxon>Pinales</taxon>
        <taxon>Pinaceae</taxon>
        <taxon>Picea</taxon>
    </lineage>
</organism>
<comment type="caution">
    <text evidence="2">The sequence shown here is derived from an EMBL/GenBank/DDBJ whole genome shotgun (WGS) entry which is preliminary data.</text>
</comment>
<keyword evidence="1" id="KW-0472">Membrane</keyword>
<feature type="transmembrane region" description="Helical" evidence="1">
    <location>
        <begin position="34"/>
        <end position="52"/>
    </location>
</feature>
<evidence type="ECO:0000313" key="2">
    <source>
        <dbReference type="EMBL" id="KUM46857.1"/>
    </source>
</evidence>
<protein>
    <submittedName>
        <fullName evidence="2">Uncharacterized protein</fullName>
    </submittedName>
</protein>
<dbReference type="EMBL" id="LKAM01000009">
    <property type="protein sequence ID" value="KUM46857.1"/>
    <property type="molecule type" value="Genomic_DNA"/>
</dbReference>
<gene>
    <name evidence="2" type="ORF">ABT39_MTgene6312</name>
</gene>
<sequence>MGSGPFLYRMDDLHMDLLKQGPGIDLKLLPTFPILAPAPFMALMLLALDLGLK</sequence>
<dbReference type="AlphaFoldDB" id="A0A101LWW6"/>
<reference evidence="2" key="1">
    <citation type="journal article" date="2015" name="Genome Biol. Evol.">
        <title>Organellar Genomes of White Spruce (Picea glauca): Assembly and Annotation.</title>
        <authorList>
            <person name="Jackman S.D."/>
            <person name="Warren R.L."/>
            <person name="Gibb E.A."/>
            <person name="Vandervalk B.P."/>
            <person name="Mohamadi H."/>
            <person name="Chu J."/>
            <person name="Raymond A."/>
            <person name="Pleasance S."/>
            <person name="Coope R."/>
            <person name="Wildung M.R."/>
            <person name="Ritland C.E."/>
            <person name="Bousquet J."/>
            <person name="Jones S.J."/>
            <person name="Bohlmann J."/>
            <person name="Birol I."/>
        </authorList>
    </citation>
    <scope>NUCLEOTIDE SEQUENCE [LARGE SCALE GENOMIC DNA]</scope>
    <source>
        <tissue evidence="2">Flushing bud</tissue>
    </source>
</reference>
<accession>A0A101LWW6</accession>
<name>A0A101LWW6_PICGL</name>
<keyword evidence="1" id="KW-0812">Transmembrane</keyword>
<evidence type="ECO:0000256" key="1">
    <source>
        <dbReference type="SAM" id="Phobius"/>
    </source>
</evidence>
<keyword evidence="1" id="KW-1133">Transmembrane helix</keyword>